<organism evidence="3 4">
    <name type="scientific">Potamilus streckersoni</name>
    <dbReference type="NCBI Taxonomy" id="2493646"/>
    <lineage>
        <taxon>Eukaryota</taxon>
        <taxon>Metazoa</taxon>
        <taxon>Spiralia</taxon>
        <taxon>Lophotrochozoa</taxon>
        <taxon>Mollusca</taxon>
        <taxon>Bivalvia</taxon>
        <taxon>Autobranchia</taxon>
        <taxon>Heteroconchia</taxon>
        <taxon>Palaeoheterodonta</taxon>
        <taxon>Unionida</taxon>
        <taxon>Unionoidea</taxon>
        <taxon>Unionidae</taxon>
        <taxon>Ambleminae</taxon>
        <taxon>Lampsilini</taxon>
        <taxon>Potamilus</taxon>
    </lineage>
</organism>
<comment type="caution">
    <text evidence="3">The sequence shown here is derived from an EMBL/GenBank/DDBJ whole genome shotgun (WGS) entry which is preliminary data.</text>
</comment>
<feature type="compositionally biased region" description="Low complexity" evidence="1">
    <location>
        <begin position="140"/>
        <end position="150"/>
    </location>
</feature>
<dbReference type="Pfam" id="PF00615">
    <property type="entry name" value="RGS"/>
    <property type="match status" value="1"/>
</dbReference>
<feature type="domain" description="RGS" evidence="2">
    <location>
        <begin position="595"/>
        <end position="652"/>
    </location>
</feature>
<dbReference type="InterPro" id="IPR053282">
    <property type="entry name" value="RGS_domain-containing"/>
</dbReference>
<dbReference type="InterPro" id="IPR036305">
    <property type="entry name" value="RGS_sf"/>
</dbReference>
<dbReference type="Gene3D" id="1.10.167.10">
    <property type="entry name" value="Regulator of G-protein Signalling 4, domain 2"/>
    <property type="match status" value="1"/>
</dbReference>
<gene>
    <name evidence="3" type="ORF">CHS0354_009372</name>
</gene>
<dbReference type="Proteomes" id="UP001195483">
    <property type="component" value="Unassembled WGS sequence"/>
</dbReference>
<reference evidence="3" key="1">
    <citation type="journal article" date="2021" name="Genome Biol. Evol.">
        <title>A High-Quality Reference Genome for a Parasitic Bivalve with Doubly Uniparental Inheritance (Bivalvia: Unionida).</title>
        <authorList>
            <person name="Smith C.H."/>
        </authorList>
    </citation>
    <scope>NUCLEOTIDE SEQUENCE</scope>
    <source>
        <strain evidence="3">CHS0354</strain>
    </source>
</reference>
<evidence type="ECO:0000256" key="1">
    <source>
        <dbReference type="SAM" id="MobiDB-lite"/>
    </source>
</evidence>
<reference evidence="3" key="2">
    <citation type="journal article" date="2021" name="Genome Biol. Evol.">
        <title>Developing a high-quality reference genome for a parasitic bivalve with doubly uniparental inheritance (Bivalvia: Unionida).</title>
        <authorList>
            <person name="Smith C.H."/>
        </authorList>
    </citation>
    <scope>NUCLEOTIDE SEQUENCE</scope>
    <source>
        <strain evidence="3">CHS0354</strain>
        <tissue evidence="3">Mantle</tissue>
    </source>
</reference>
<accession>A0AAE0W609</accession>
<dbReference type="SUPFAM" id="SSF48097">
    <property type="entry name" value="Regulator of G-protein signaling, RGS"/>
    <property type="match status" value="2"/>
</dbReference>
<dbReference type="EMBL" id="JAEAOA010000609">
    <property type="protein sequence ID" value="KAK3603388.1"/>
    <property type="molecule type" value="Genomic_DNA"/>
</dbReference>
<feature type="region of interest" description="Disordered" evidence="1">
    <location>
        <begin position="990"/>
        <end position="1009"/>
    </location>
</feature>
<keyword evidence="4" id="KW-1185">Reference proteome</keyword>
<dbReference type="PANTHER" id="PTHR47079">
    <property type="entry name" value="REGULATOR OF G-PROTEIN SIGNALING PROTEIN-LIKE"/>
    <property type="match status" value="1"/>
</dbReference>
<evidence type="ECO:0000259" key="2">
    <source>
        <dbReference type="PROSITE" id="PS50132"/>
    </source>
</evidence>
<sequence length="1064" mass="124011">MTYISDTTKEFISKRSKVLIFQGSLNDELLPDEEILVEILETIGFERKRLMLETEQSFLYFQQLLLLAMKLYWVKRYILHLELTTPFALMKTLSRRSAGEDENEVRERMLRSRMMFPSVYEREEIDTSLQSTIINEFISSPSASSEGSTSRLDISGRSSVHNQGNLTESDLDKEEEEMEQETEYISPTNLFNLWAGPSKSIKLTPELNTVMTNSLHDTSTVYDDDEEDVGMWSTLTSPRLTETYIPSTIRSFMTGKTTPTFMFPGDYYRISWSLASDILAGSPFQKFLTESGYSQGLHYLRFWKDLRDYLNTDEHCINICGESCRNVLSNKIAKNYLSGGECSNIFSESLRKSLLRDLSKNKDSPLMFSAQEIAIQALWEHMKTYIKSERSSFVNRVQANHLFVPYKRKVKMQAGLSLDHPTYDSIDPMYSFTMTNRLNDSPSNNITRDEESFLTTPKKFPFQNEVPSPTDQWKSEILELQLWRAMELTILCTEYGNCQKHTQTMFNLDDLMDALQEYYGSLHIRKTETVRKPWLRDLVVKPKIDIKCLRVSRKLIDDIPMKHCMSIEEEQFKRGDRYNIRREAVTMERPPKPKSLQEVLSNPIQYDFFKRYLIDNNALTPLNFWRNIEDLKHMSHIKTVQMKIKQIVKKYFGRHGRIVMLDCDDDIVWQIPVLERVTPAMLVVAQNAVIRSLEKKWYCAYLETFPHEERVLSKLFPEESDKVESVKDIVDLLPALKPKKQIEGRKQRVIQMWKWFMHNLCEFQRSISDTERLTKLETYLECESDLSEHKHELKLGRKSTPTRVVVKNRVIILARLPQDLWFYVEILKYMSLVDNVYATVCVTQEDASILIDKAKSVIICYLNSEFPPKVQVNIPSEMAYVIGMNLEYVGPTRALFHEALMLLFPLLYHYWKKFRKDESDKLLSVEYHHRLKKKLGGRSAHTPHQNITIPNYLNITVDSIPAVTMPLLEEKMKITFSFVEGVRYVYSLSRSKQGSKEDKNPRSVSTILTSSESCNLQQESKFTSLDLDKNDFKEPYPKKRQSSNLHIKSSQSQSGKVQVLVTQA</sequence>
<feature type="region of interest" description="Disordered" evidence="1">
    <location>
        <begin position="140"/>
        <end position="177"/>
    </location>
</feature>
<evidence type="ECO:0000313" key="4">
    <source>
        <dbReference type="Proteomes" id="UP001195483"/>
    </source>
</evidence>
<reference evidence="3" key="3">
    <citation type="submission" date="2023-05" db="EMBL/GenBank/DDBJ databases">
        <authorList>
            <person name="Smith C.H."/>
        </authorList>
    </citation>
    <scope>NUCLEOTIDE SEQUENCE</scope>
    <source>
        <strain evidence="3">CHS0354</strain>
        <tissue evidence="3">Mantle</tissue>
    </source>
</reference>
<dbReference type="PANTHER" id="PTHR47079:SF1">
    <property type="entry name" value="REGULATOR OF G-PROTEIN SIGNALING PROTEIN-LIKE"/>
    <property type="match status" value="1"/>
</dbReference>
<proteinExistence type="predicted"/>
<feature type="compositionally biased region" description="Basic and acidic residues" evidence="1">
    <location>
        <begin position="1027"/>
        <end position="1037"/>
    </location>
</feature>
<name>A0AAE0W609_9BIVA</name>
<dbReference type="InterPro" id="IPR016137">
    <property type="entry name" value="RGS"/>
</dbReference>
<dbReference type="AlphaFoldDB" id="A0AAE0W609"/>
<feature type="region of interest" description="Disordered" evidence="1">
    <location>
        <begin position="1027"/>
        <end position="1058"/>
    </location>
</feature>
<dbReference type="InterPro" id="IPR044926">
    <property type="entry name" value="RGS_subdomain_2"/>
</dbReference>
<feature type="compositionally biased region" description="Polar residues" evidence="1">
    <location>
        <begin position="156"/>
        <end position="168"/>
    </location>
</feature>
<evidence type="ECO:0000313" key="3">
    <source>
        <dbReference type="EMBL" id="KAK3603388.1"/>
    </source>
</evidence>
<dbReference type="PROSITE" id="PS50132">
    <property type="entry name" value="RGS"/>
    <property type="match status" value="1"/>
</dbReference>
<protein>
    <recommendedName>
        <fullName evidence="2">RGS domain-containing protein</fullName>
    </recommendedName>
</protein>